<feature type="transmembrane region" description="Helical" evidence="1">
    <location>
        <begin position="244"/>
        <end position="265"/>
    </location>
</feature>
<keyword evidence="3" id="KW-0482">Metalloprotease</keyword>
<dbReference type="EMBL" id="RQET01000013">
    <property type="protein sequence ID" value="TGK06489.1"/>
    <property type="molecule type" value="Genomic_DNA"/>
</dbReference>
<keyword evidence="1" id="KW-0472">Membrane</keyword>
<dbReference type="InterPro" id="IPR003675">
    <property type="entry name" value="Rce1/LyrA-like_dom"/>
</dbReference>
<feature type="transmembrane region" description="Helical" evidence="1">
    <location>
        <begin position="46"/>
        <end position="66"/>
    </location>
</feature>
<dbReference type="RefSeq" id="WP_135769172.1">
    <property type="nucleotide sequence ID" value="NZ_RQET01000013.1"/>
</dbReference>
<proteinExistence type="predicted"/>
<dbReference type="PANTHER" id="PTHR36435:SF1">
    <property type="entry name" value="CAAX AMINO TERMINAL PROTEASE FAMILY PROTEIN"/>
    <property type="match status" value="1"/>
</dbReference>
<keyword evidence="4" id="KW-1185">Reference proteome</keyword>
<feature type="transmembrane region" description="Helical" evidence="1">
    <location>
        <begin position="129"/>
        <end position="148"/>
    </location>
</feature>
<dbReference type="PANTHER" id="PTHR36435">
    <property type="entry name" value="SLR1288 PROTEIN"/>
    <property type="match status" value="1"/>
</dbReference>
<dbReference type="OrthoDB" id="4177129at2"/>
<sequence>MTKKWIFPALPGAILIVLATIVVTFLVGFLLHRVGPILGLRLTETSLLGITNTLSIGAVALTGWYFTGRSFREVFSIRKANIPESLAVLLTCIGWTITISEIDNLFSLALPKPDFILEMLNRLFSDEDLLGTSIALMVVAPFTEEFLFRGLIWNGLRGNYSFIKAALWTSLLFGILHLNPWQFIGAGIVGFYFAWLLENTGSLAQPILAHMVFNGFPIFVKFGLGIQINGYTGESMQNGLLQPLWLDCMGVTITVVGIAISIFLFRKRERQASHFSTNYL</sequence>
<name>A0A4V3JCL0_9LEPT</name>
<feature type="transmembrane region" description="Helical" evidence="1">
    <location>
        <begin position="12"/>
        <end position="34"/>
    </location>
</feature>
<organism evidence="3 4">
    <name type="scientific">Leptospira fletcheri</name>
    <dbReference type="NCBI Taxonomy" id="2484981"/>
    <lineage>
        <taxon>Bacteria</taxon>
        <taxon>Pseudomonadati</taxon>
        <taxon>Spirochaetota</taxon>
        <taxon>Spirochaetia</taxon>
        <taxon>Leptospirales</taxon>
        <taxon>Leptospiraceae</taxon>
        <taxon>Leptospira</taxon>
    </lineage>
</organism>
<dbReference type="Proteomes" id="UP000298458">
    <property type="component" value="Unassembled WGS sequence"/>
</dbReference>
<comment type="caution">
    <text evidence="3">The sequence shown here is derived from an EMBL/GenBank/DDBJ whole genome shotgun (WGS) entry which is preliminary data.</text>
</comment>
<keyword evidence="3" id="KW-0378">Hydrolase</keyword>
<dbReference type="GO" id="GO:0080120">
    <property type="term" value="P:CAAX-box protein maturation"/>
    <property type="evidence" value="ECO:0007669"/>
    <property type="project" value="UniProtKB-ARBA"/>
</dbReference>
<evidence type="ECO:0000313" key="3">
    <source>
        <dbReference type="EMBL" id="TGK06489.1"/>
    </source>
</evidence>
<keyword evidence="1" id="KW-0812">Transmembrane</keyword>
<dbReference type="GO" id="GO:0004175">
    <property type="term" value="F:endopeptidase activity"/>
    <property type="evidence" value="ECO:0007669"/>
    <property type="project" value="UniProtKB-ARBA"/>
</dbReference>
<dbReference type="GO" id="GO:0008237">
    <property type="term" value="F:metallopeptidase activity"/>
    <property type="evidence" value="ECO:0007669"/>
    <property type="project" value="UniProtKB-KW"/>
</dbReference>
<keyword evidence="3" id="KW-0645">Protease</keyword>
<feature type="transmembrane region" description="Helical" evidence="1">
    <location>
        <begin position="207"/>
        <end position="224"/>
    </location>
</feature>
<gene>
    <name evidence="3" type="ORF">EHO60_15785</name>
</gene>
<evidence type="ECO:0000313" key="4">
    <source>
        <dbReference type="Proteomes" id="UP000298458"/>
    </source>
</evidence>
<evidence type="ECO:0000256" key="1">
    <source>
        <dbReference type="SAM" id="Phobius"/>
    </source>
</evidence>
<feature type="domain" description="CAAX prenyl protease 2/Lysostaphin resistance protein A-like" evidence="2">
    <location>
        <begin position="130"/>
        <end position="215"/>
    </location>
</feature>
<reference evidence="3" key="1">
    <citation type="journal article" date="2019" name="PLoS Negl. Trop. Dis.">
        <title>Revisiting the worldwide diversity of Leptospira species in the environment.</title>
        <authorList>
            <person name="Vincent A.T."/>
            <person name="Schiettekatte O."/>
            <person name="Bourhy P."/>
            <person name="Veyrier F.J."/>
            <person name="Picardeau M."/>
        </authorList>
    </citation>
    <scope>NUCLEOTIDE SEQUENCE [LARGE SCALE GENOMIC DNA]</scope>
    <source>
        <strain evidence="3">SSW15</strain>
    </source>
</reference>
<dbReference type="Pfam" id="PF02517">
    <property type="entry name" value="Rce1-like"/>
    <property type="match status" value="1"/>
</dbReference>
<dbReference type="InterPro" id="IPR052710">
    <property type="entry name" value="CAAX_protease"/>
</dbReference>
<accession>A0A4V3JCL0</accession>
<dbReference type="AlphaFoldDB" id="A0A4V3JCL0"/>
<protein>
    <submittedName>
        <fullName evidence="3">CPBP family intramembrane metalloprotease</fullName>
    </submittedName>
</protein>
<evidence type="ECO:0000259" key="2">
    <source>
        <dbReference type="Pfam" id="PF02517"/>
    </source>
</evidence>
<keyword evidence="1" id="KW-1133">Transmembrane helix</keyword>
<dbReference type="GO" id="GO:0006508">
    <property type="term" value="P:proteolysis"/>
    <property type="evidence" value="ECO:0007669"/>
    <property type="project" value="UniProtKB-KW"/>
</dbReference>